<dbReference type="InterPro" id="IPR036412">
    <property type="entry name" value="HAD-like_sf"/>
</dbReference>
<dbReference type="EMBL" id="GU911519">
    <property type="protein sequence ID" value="ADG36046.1"/>
    <property type="molecule type" value="Genomic_DNA"/>
</dbReference>
<dbReference type="SUPFAM" id="SSF56784">
    <property type="entry name" value="HAD-like"/>
    <property type="match status" value="1"/>
</dbReference>
<dbReference type="RefSeq" id="YP_004009698.1">
    <property type="nucleotide sequence ID" value="NC_014661.1"/>
</dbReference>
<gene>
    <name evidence="1" type="ORF">Acj61p081</name>
</gene>
<dbReference type="GeneID" id="9925972"/>
<reference evidence="1 2" key="1">
    <citation type="journal article" date="2010" name="Virol. J.">
        <title>Genomes of the T4-related bacteriophages as windows on microbial genome evolution.</title>
        <authorList>
            <person name="Petrov V.M."/>
            <person name="Ratnayaka S."/>
            <person name="Nolan J.M."/>
            <person name="Miller E.S."/>
            <person name="Karam J.D."/>
        </authorList>
    </citation>
    <scope>NUCLEOTIDE SEQUENCE [LARGE SCALE GENOMIC DNA]</scope>
</reference>
<name>E5E462_9CAUD</name>
<dbReference type="KEGG" id="vg:9925972"/>
<protein>
    <submittedName>
        <fullName evidence="1">Uncharacterized protein</fullName>
    </submittedName>
</protein>
<accession>E5E462</accession>
<evidence type="ECO:0000313" key="1">
    <source>
        <dbReference type="EMBL" id="ADG36046.1"/>
    </source>
</evidence>
<dbReference type="InterPro" id="IPR023214">
    <property type="entry name" value="HAD_sf"/>
</dbReference>
<evidence type="ECO:0000313" key="2">
    <source>
        <dbReference type="Proteomes" id="UP000008730"/>
    </source>
</evidence>
<organism evidence="1 2">
    <name type="scientific">Acinetobacter phage Acj61</name>
    <dbReference type="NCBI Taxonomy" id="760732"/>
    <lineage>
        <taxon>Viruses</taxon>
        <taxon>Duplodnaviria</taxon>
        <taxon>Heunggongvirae</taxon>
        <taxon>Uroviricota</taxon>
        <taxon>Caudoviricetes</taxon>
        <taxon>Pantevenvirales</taxon>
        <taxon>Straboviridae</taxon>
        <taxon>Twarogvirinae</taxon>
        <taxon>Lasallevirus</taxon>
        <taxon>Lasallevirus Acj61</taxon>
        <taxon>Acinetobacter virus Acj61</taxon>
    </lineage>
</organism>
<proteinExistence type="predicted"/>
<dbReference type="Gene3D" id="3.40.50.1000">
    <property type="entry name" value="HAD superfamily/HAD-like"/>
    <property type="match status" value="1"/>
</dbReference>
<dbReference type="Proteomes" id="UP000008730">
    <property type="component" value="Segment"/>
</dbReference>
<keyword evidence="2" id="KW-1185">Reference proteome</keyword>
<sequence length="128" mass="15071">MDNVKRKHFCVDIDDTITLWDDNRDYENFKPDVTMVQIINELYEQGHHITLYTARGMKSVGPGRIATDIVPSLVKNLEKIGVKYHELMTHKPVYDWIIDDKSMNPQEFKDAFFKNELLSKQPYKPQVK</sequence>
<dbReference type="OrthoDB" id="19574at10239"/>